<feature type="transmembrane region" description="Helical" evidence="1">
    <location>
        <begin position="12"/>
        <end position="34"/>
    </location>
</feature>
<sequence length="61" mass="7582">MNKQQKQKKSIWLKENFLLLLVSLITIFLGIFLWFKYDEVYYLIFTFVTVSLFIYFLYKNQ</sequence>
<organism evidence="2">
    <name type="scientific">Candidatus Heimdallarchaeum aukensis</name>
    <dbReference type="NCBI Taxonomy" id="2876573"/>
    <lineage>
        <taxon>Archaea</taxon>
        <taxon>Promethearchaeati</taxon>
        <taxon>Candidatus Heimdallarchaeota</taxon>
        <taxon>Candidatus Heimdallarchaeia (ex Rinke et al. 2021) (nom. nud.)</taxon>
        <taxon>Candidatus Heimdallarchaeales</taxon>
        <taxon>Candidatus Heimdallarchaeaceae</taxon>
        <taxon>Candidatus Heimdallarchaeum</taxon>
    </lineage>
</organism>
<dbReference type="AlphaFoldDB" id="A0A9Y1FKT9"/>
<protein>
    <submittedName>
        <fullName evidence="2">Uncharacterized protein</fullName>
    </submittedName>
</protein>
<keyword evidence="1" id="KW-0472">Membrane</keyword>
<accession>A0A9Y1FKT9</accession>
<reference evidence="2" key="1">
    <citation type="journal article" date="2022" name="Nat. Microbiol.">
        <title>Unique mobile elements and scalable gene flow at the prokaryote-eukaryote boundary revealed by circularized Asgard archaea genomes.</title>
        <authorList>
            <person name="Wu F."/>
            <person name="Speth D.R."/>
            <person name="Philosof A."/>
            <person name="Cremiere A."/>
            <person name="Narayanan A."/>
            <person name="Barco R.A."/>
            <person name="Connon S.A."/>
            <person name="Amend J.P."/>
            <person name="Antoshechkin I.A."/>
            <person name="Orphan V.J."/>
        </authorList>
    </citation>
    <scope>NUCLEOTIDE SEQUENCE</scope>
    <source>
        <strain evidence="2">PM71</strain>
    </source>
</reference>
<name>A0A9Y1FKT9_9ARCH</name>
<feature type="transmembrane region" description="Helical" evidence="1">
    <location>
        <begin position="40"/>
        <end position="58"/>
    </location>
</feature>
<keyword evidence="1" id="KW-0812">Transmembrane</keyword>
<dbReference type="Proteomes" id="UP001201020">
    <property type="component" value="Chromosome"/>
</dbReference>
<gene>
    <name evidence="2" type="ORF">K9W45_00615</name>
</gene>
<proteinExistence type="predicted"/>
<keyword evidence="1" id="KW-1133">Transmembrane helix</keyword>
<dbReference type="EMBL" id="CP084166">
    <property type="protein sequence ID" value="UJG40977.1"/>
    <property type="molecule type" value="Genomic_DNA"/>
</dbReference>
<evidence type="ECO:0000256" key="1">
    <source>
        <dbReference type="SAM" id="Phobius"/>
    </source>
</evidence>
<evidence type="ECO:0000313" key="2">
    <source>
        <dbReference type="EMBL" id="UJG40977.1"/>
    </source>
</evidence>